<dbReference type="InterPro" id="IPR050717">
    <property type="entry name" value="C2H2-ZF_Transcription_Reg"/>
</dbReference>
<sequence>MLRTQIVPSVDLDIQTQPLCLSTKTADKAQLNLSTSTHQKLVENLKNLEKNLTKVNQSGNDGILVLNQAEEKPHNLSNITLLAQSKCHVTEEGSSSKISEANHTWRTVHNKDFSQACCNNLSGPKEKQRKFFKADMGFLSMEVKYQTSARDSAVNATACENGCREDSSSVTTVSDSAASPRDLWRPPVDALNSDGATGSKPSSPDYQSTTHSSESCSFTVPDWNNDALQRFIAKSQMFRLPTWFQAQTQLHQQMLVQSESKLFLKEDNRNVNAFQQTARARNVTSFLRSFPFYSGFSTLLKSVPTSSGALLEASNQFDTNFLETFREQLKLQAAAKPALQSFALPSPLFSCNGFTPFSFPRPEMLSAVPSFKCPQCNKEFSSLHGLQVHARRAHCEEQSYSCDVCNKSFGHAVSLGQHKMAHGKEKVFECQICHKTFKRSSTLSTHLLIHSDTRPFPCPYCGKRFHQKSDMKKHTFIHTGEKPHKCRICGKAFSQSSNLITHMRKHTGYKPFACDCCDRAFQRKVDLRRHKESQHDVKK</sequence>
<feature type="compositionally biased region" description="Low complexity" evidence="7">
    <location>
        <begin position="168"/>
        <end position="179"/>
    </location>
</feature>
<comment type="caution">
    <text evidence="9">The sequence shown here is derived from an EMBL/GenBank/DDBJ whole genome shotgun (WGS) entry which is preliminary data.</text>
</comment>
<feature type="compositionally biased region" description="Polar residues" evidence="7">
    <location>
        <begin position="194"/>
        <end position="213"/>
    </location>
</feature>
<evidence type="ECO:0000313" key="9">
    <source>
        <dbReference type="EMBL" id="CAK8696898.1"/>
    </source>
</evidence>
<keyword evidence="10" id="KW-1185">Reference proteome</keyword>
<feature type="region of interest" description="Disordered" evidence="7">
    <location>
        <begin position="163"/>
        <end position="213"/>
    </location>
</feature>
<organism evidence="9 10">
    <name type="scientific">Clavelina lepadiformis</name>
    <name type="common">Light-bulb sea squirt</name>
    <name type="synonym">Ascidia lepadiformis</name>
    <dbReference type="NCBI Taxonomy" id="159417"/>
    <lineage>
        <taxon>Eukaryota</taxon>
        <taxon>Metazoa</taxon>
        <taxon>Chordata</taxon>
        <taxon>Tunicata</taxon>
        <taxon>Ascidiacea</taxon>
        <taxon>Aplousobranchia</taxon>
        <taxon>Clavelinidae</taxon>
        <taxon>Clavelina</taxon>
    </lineage>
</organism>
<gene>
    <name evidence="9" type="ORF">CVLEPA_LOCUS30206</name>
</gene>
<feature type="domain" description="C2H2-type" evidence="8">
    <location>
        <begin position="484"/>
        <end position="511"/>
    </location>
</feature>
<keyword evidence="2" id="KW-0677">Repeat</keyword>
<accession>A0ABP0H020</accession>
<name>A0ABP0H020_CLALP</name>
<dbReference type="Gene3D" id="3.30.160.60">
    <property type="entry name" value="Classic Zinc Finger"/>
    <property type="match status" value="6"/>
</dbReference>
<dbReference type="SUPFAM" id="SSF57667">
    <property type="entry name" value="beta-beta-alpha zinc fingers"/>
    <property type="match status" value="3"/>
</dbReference>
<dbReference type="InterPro" id="IPR036236">
    <property type="entry name" value="Znf_C2H2_sf"/>
</dbReference>
<dbReference type="PROSITE" id="PS00028">
    <property type="entry name" value="ZINC_FINGER_C2H2_1"/>
    <property type="match status" value="6"/>
</dbReference>
<dbReference type="PANTHER" id="PTHR14196:SF12">
    <property type="entry name" value="ZINC FINGER PROTEIN 208-LIKE"/>
    <property type="match status" value="1"/>
</dbReference>
<keyword evidence="1" id="KW-0479">Metal-binding</keyword>
<dbReference type="EMBL" id="CAWYQH010000163">
    <property type="protein sequence ID" value="CAK8696898.1"/>
    <property type="molecule type" value="Genomic_DNA"/>
</dbReference>
<evidence type="ECO:0000256" key="3">
    <source>
        <dbReference type="ARBA" id="ARBA00022771"/>
    </source>
</evidence>
<dbReference type="Pfam" id="PF00096">
    <property type="entry name" value="zf-C2H2"/>
    <property type="match status" value="4"/>
</dbReference>
<evidence type="ECO:0000256" key="5">
    <source>
        <dbReference type="PROSITE-ProRule" id="PRU00042"/>
    </source>
</evidence>
<evidence type="ECO:0000313" key="10">
    <source>
        <dbReference type="Proteomes" id="UP001642483"/>
    </source>
</evidence>
<feature type="domain" description="C2H2-type" evidence="8">
    <location>
        <begin position="400"/>
        <end position="427"/>
    </location>
</feature>
<evidence type="ECO:0000256" key="7">
    <source>
        <dbReference type="SAM" id="MobiDB-lite"/>
    </source>
</evidence>
<dbReference type="Proteomes" id="UP001642483">
    <property type="component" value="Unassembled WGS sequence"/>
</dbReference>
<proteinExistence type="predicted"/>
<dbReference type="SMART" id="SM00355">
    <property type="entry name" value="ZnF_C2H2"/>
    <property type="match status" value="6"/>
</dbReference>
<feature type="domain" description="C2H2-type" evidence="8">
    <location>
        <begin position="456"/>
        <end position="483"/>
    </location>
</feature>
<feature type="domain" description="C2H2-type" evidence="8">
    <location>
        <begin position="512"/>
        <end position="539"/>
    </location>
</feature>
<dbReference type="Pfam" id="PF13912">
    <property type="entry name" value="zf-C2H2_6"/>
    <property type="match status" value="1"/>
</dbReference>
<evidence type="ECO:0000256" key="6">
    <source>
        <dbReference type="SAM" id="Coils"/>
    </source>
</evidence>
<dbReference type="PROSITE" id="PS50157">
    <property type="entry name" value="ZINC_FINGER_C2H2_2"/>
    <property type="match status" value="6"/>
</dbReference>
<dbReference type="InterPro" id="IPR013087">
    <property type="entry name" value="Znf_C2H2_type"/>
</dbReference>
<reference evidence="9 10" key="1">
    <citation type="submission" date="2024-02" db="EMBL/GenBank/DDBJ databases">
        <authorList>
            <person name="Daric V."/>
            <person name="Darras S."/>
        </authorList>
    </citation>
    <scope>NUCLEOTIDE SEQUENCE [LARGE SCALE GENOMIC DNA]</scope>
</reference>
<evidence type="ECO:0000256" key="4">
    <source>
        <dbReference type="ARBA" id="ARBA00022833"/>
    </source>
</evidence>
<evidence type="ECO:0000256" key="2">
    <source>
        <dbReference type="ARBA" id="ARBA00022737"/>
    </source>
</evidence>
<keyword evidence="3 5" id="KW-0863">Zinc-finger</keyword>
<keyword evidence="6" id="KW-0175">Coiled coil</keyword>
<feature type="coiled-coil region" evidence="6">
    <location>
        <begin position="31"/>
        <end position="58"/>
    </location>
</feature>
<protein>
    <recommendedName>
        <fullName evidence="8">C2H2-type domain-containing protein</fullName>
    </recommendedName>
</protein>
<feature type="domain" description="C2H2-type" evidence="8">
    <location>
        <begin position="371"/>
        <end position="399"/>
    </location>
</feature>
<evidence type="ECO:0000259" key="8">
    <source>
        <dbReference type="PROSITE" id="PS50157"/>
    </source>
</evidence>
<keyword evidence="4" id="KW-0862">Zinc</keyword>
<evidence type="ECO:0000256" key="1">
    <source>
        <dbReference type="ARBA" id="ARBA00022723"/>
    </source>
</evidence>
<feature type="domain" description="C2H2-type" evidence="8">
    <location>
        <begin position="428"/>
        <end position="455"/>
    </location>
</feature>
<dbReference type="PANTHER" id="PTHR14196">
    <property type="entry name" value="ODD-SKIPPED - RELATED"/>
    <property type="match status" value="1"/>
</dbReference>